<gene>
    <name evidence="1" type="ORF">PHLGIDRAFT_17469</name>
</gene>
<dbReference type="HOGENOM" id="CLU_1696173_0_0_1"/>
<organism evidence="1 2">
    <name type="scientific">Phlebiopsis gigantea (strain 11061_1 CR5-6)</name>
    <name type="common">White-rot fungus</name>
    <name type="synonym">Peniophora gigantea</name>
    <dbReference type="NCBI Taxonomy" id="745531"/>
    <lineage>
        <taxon>Eukaryota</taxon>
        <taxon>Fungi</taxon>
        <taxon>Dikarya</taxon>
        <taxon>Basidiomycota</taxon>
        <taxon>Agaricomycotina</taxon>
        <taxon>Agaricomycetes</taxon>
        <taxon>Polyporales</taxon>
        <taxon>Phanerochaetaceae</taxon>
        <taxon>Phlebiopsis</taxon>
    </lineage>
</organism>
<dbReference type="Proteomes" id="UP000053257">
    <property type="component" value="Unassembled WGS sequence"/>
</dbReference>
<keyword evidence="2" id="KW-1185">Reference proteome</keyword>
<sequence length="155" mass="17464">MQGLILEPALAAGKLQLYYITWGRGTEYNISLFPVSYSIAGSLVMLDPGQQFELALCKDRCIDEGENVEEAVNAFLHCLLDRNDHNGCMGLADMAETPLCTLLNNKDDDKDNNLKEDEELYLYDHILLDEGNSNDIFNAYIIFDEHETMLSLGHL</sequence>
<dbReference type="EMBL" id="KN840978">
    <property type="protein sequence ID" value="KIP01068.1"/>
    <property type="molecule type" value="Genomic_DNA"/>
</dbReference>
<accession>A0A0C3P8V2</accession>
<dbReference type="AlphaFoldDB" id="A0A0C3P8V2"/>
<reference evidence="1 2" key="1">
    <citation type="journal article" date="2014" name="PLoS Genet.">
        <title>Analysis of the Phlebiopsis gigantea genome, transcriptome and secretome provides insight into its pioneer colonization strategies of wood.</title>
        <authorList>
            <person name="Hori C."/>
            <person name="Ishida T."/>
            <person name="Igarashi K."/>
            <person name="Samejima M."/>
            <person name="Suzuki H."/>
            <person name="Master E."/>
            <person name="Ferreira P."/>
            <person name="Ruiz-Duenas F.J."/>
            <person name="Held B."/>
            <person name="Canessa P."/>
            <person name="Larrondo L.F."/>
            <person name="Schmoll M."/>
            <person name="Druzhinina I.S."/>
            <person name="Kubicek C.P."/>
            <person name="Gaskell J.A."/>
            <person name="Kersten P."/>
            <person name="St John F."/>
            <person name="Glasner J."/>
            <person name="Sabat G."/>
            <person name="Splinter BonDurant S."/>
            <person name="Syed K."/>
            <person name="Yadav J."/>
            <person name="Mgbeahuruike A.C."/>
            <person name="Kovalchuk A."/>
            <person name="Asiegbu F.O."/>
            <person name="Lackner G."/>
            <person name="Hoffmeister D."/>
            <person name="Rencoret J."/>
            <person name="Gutierrez A."/>
            <person name="Sun H."/>
            <person name="Lindquist E."/>
            <person name="Barry K."/>
            <person name="Riley R."/>
            <person name="Grigoriev I.V."/>
            <person name="Henrissat B."/>
            <person name="Kues U."/>
            <person name="Berka R.M."/>
            <person name="Martinez A.T."/>
            <person name="Covert S.F."/>
            <person name="Blanchette R.A."/>
            <person name="Cullen D."/>
        </authorList>
    </citation>
    <scope>NUCLEOTIDE SEQUENCE [LARGE SCALE GENOMIC DNA]</scope>
    <source>
        <strain evidence="1 2">11061_1 CR5-6</strain>
    </source>
</reference>
<protein>
    <submittedName>
        <fullName evidence="1">Uncharacterized protein</fullName>
    </submittedName>
</protein>
<evidence type="ECO:0000313" key="2">
    <source>
        <dbReference type="Proteomes" id="UP000053257"/>
    </source>
</evidence>
<evidence type="ECO:0000313" key="1">
    <source>
        <dbReference type="EMBL" id="KIP01068.1"/>
    </source>
</evidence>
<name>A0A0C3P8V2_PHLG1</name>
<proteinExistence type="predicted"/>